<evidence type="ECO:0000313" key="6">
    <source>
        <dbReference type="Proteomes" id="UP000635565"/>
    </source>
</evidence>
<reference evidence="5 6" key="1">
    <citation type="journal article" date="2021" name="Int. J. Syst. Evol. Microbiol.">
        <title>Reticulibacter mediterranei gen. nov., sp. nov., within the new family Reticulibacteraceae fam. nov., and Ktedonospora formicarum gen. nov., sp. nov., Ktedonobacter robiniae sp. nov., Dictyobacter formicarum sp. nov. and Dictyobacter arantiisoli sp. nov., belonging to the class Ktedonobacteria.</title>
        <authorList>
            <person name="Yabe S."/>
            <person name="Zheng Y."/>
            <person name="Wang C.M."/>
            <person name="Sakai Y."/>
            <person name="Abe K."/>
            <person name="Yokota A."/>
            <person name="Donadio S."/>
            <person name="Cavaletti L."/>
            <person name="Monciardini P."/>
        </authorList>
    </citation>
    <scope>NUCLEOTIDE SEQUENCE [LARGE SCALE GENOMIC DNA]</scope>
    <source>
        <strain evidence="5 6">SOSP1-9</strain>
    </source>
</reference>
<dbReference type="EMBL" id="BNJJ01000010">
    <property type="protein sequence ID" value="GHO85691.1"/>
    <property type="molecule type" value="Genomic_DNA"/>
</dbReference>
<sequence>MSMQSPQVPPQAVEHDRLTAPLLYLSSEEVGWEGLVAQAFHEPVQLEGWMAPAIPDISLILFAGGAMRMEQRPINGAWRTQYIHQEELILRPDADIPYEVRWQGLSATPTRTLHLQLSAQLLARTAAEVADGDPAHLSLVARSGFKDPLLTQIGLTLWQELEQCSPAGTVYAQTAAQLLAVHLLRHYTAAQKTIKEPKYGLTDRQIGRVRDYIQAHLDQDLSLEALAQQVGFSPYHFARLFRRTTGESPHQFVVRQQIEQAQRLFKETTMPLAQVALACGFANQSHLTRAFKRYLGLTPRAFRQEHTLRADL</sequence>
<keyword evidence="6" id="KW-1185">Reference proteome</keyword>
<dbReference type="InterPro" id="IPR050204">
    <property type="entry name" value="AraC_XylS_family_regulators"/>
</dbReference>
<gene>
    <name evidence="5" type="ORF">KSZ_36970</name>
</gene>
<name>A0ABQ3VJW2_9CHLR</name>
<dbReference type="PANTHER" id="PTHR46796">
    <property type="entry name" value="HTH-TYPE TRANSCRIPTIONAL ACTIVATOR RHAS-RELATED"/>
    <property type="match status" value="1"/>
</dbReference>
<evidence type="ECO:0000256" key="2">
    <source>
        <dbReference type="ARBA" id="ARBA00023125"/>
    </source>
</evidence>
<evidence type="ECO:0000256" key="3">
    <source>
        <dbReference type="ARBA" id="ARBA00023163"/>
    </source>
</evidence>
<feature type="domain" description="HTH araC/xylS-type" evidence="4">
    <location>
        <begin position="207"/>
        <end position="305"/>
    </location>
</feature>
<dbReference type="InterPro" id="IPR009057">
    <property type="entry name" value="Homeodomain-like_sf"/>
</dbReference>
<organism evidence="5 6">
    <name type="scientific">Dictyobacter formicarum</name>
    <dbReference type="NCBI Taxonomy" id="2778368"/>
    <lineage>
        <taxon>Bacteria</taxon>
        <taxon>Bacillati</taxon>
        <taxon>Chloroflexota</taxon>
        <taxon>Ktedonobacteria</taxon>
        <taxon>Ktedonobacterales</taxon>
        <taxon>Dictyobacteraceae</taxon>
        <taxon>Dictyobacter</taxon>
    </lineage>
</organism>
<dbReference type="Pfam" id="PF12833">
    <property type="entry name" value="HTH_18"/>
    <property type="match status" value="1"/>
</dbReference>
<protein>
    <submittedName>
        <fullName evidence="5">AraC family transcriptional regulator</fullName>
    </submittedName>
</protein>
<proteinExistence type="predicted"/>
<evidence type="ECO:0000256" key="1">
    <source>
        <dbReference type="ARBA" id="ARBA00023015"/>
    </source>
</evidence>
<evidence type="ECO:0000313" key="5">
    <source>
        <dbReference type="EMBL" id="GHO85691.1"/>
    </source>
</evidence>
<dbReference type="InterPro" id="IPR018060">
    <property type="entry name" value="HTH_AraC"/>
</dbReference>
<comment type="caution">
    <text evidence="5">The sequence shown here is derived from an EMBL/GenBank/DDBJ whole genome shotgun (WGS) entry which is preliminary data.</text>
</comment>
<dbReference type="SUPFAM" id="SSF46689">
    <property type="entry name" value="Homeodomain-like"/>
    <property type="match status" value="2"/>
</dbReference>
<dbReference type="Gene3D" id="1.10.10.60">
    <property type="entry name" value="Homeodomain-like"/>
    <property type="match status" value="2"/>
</dbReference>
<evidence type="ECO:0000259" key="4">
    <source>
        <dbReference type="PROSITE" id="PS01124"/>
    </source>
</evidence>
<dbReference type="RefSeq" id="WP_201363334.1">
    <property type="nucleotide sequence ID" value="NZ_BNJJ01000010.1"/>
</dbReference>
<dbReference type="PROSITE" id="PS01124">
    <property type="entry name" value="HTH_ARAC_FAMILY_2"/>
    <property type="match status" value="1"/>
</dbReference>
<dbReference type="PANTHER" id="PTHR46796:SF6">
    <property type="entry name" value="ARAC SUBFAMILY"/>
    <property type="match status" value="1"/>
</dbReference>
<accession>A0ABQ3VJW2</accession>
<keyword evidence="3" id="KW-0804">Transcription</keyword>
<dbReference type="SMART" id="SM00342">
    <property type="entry name" value="HTH_ARAC"/>
    <property type="match status" value="1"/>
</dbReference>
<keyword evidence="1" id="KW-0805">Transcription regulation</keyword>
<dbReference type="Proteomes" id="UP000635565">
    <property type="component" value="Unassembled WGS sequence"/>
</dbReference>
<keyword evidence="2" id="KW-0238">DNA-binding</keyword>